<sequence>MKKWIIRDAELLVNPDNKREAVRGLLLTEDRSQMLLLYYRKHHFYTLPGGGLEPDEDAVTAFWREVKEETGFDCDCLQELGIVEEHRTFVSTVQVNYIYFAQVSSKQSAKQLDEKENLDGLELEILPIFEAYQKVFEQATSTEQQRFLSQRDKIVLQEGLKMIGQSGLLLEER</sequence>
<dbReference type="InterPro" id="IPR015797">
    <property type="entry name" value="NUDIX_hydrolase-like_dom_sf"/>
</dbReference>
<dbReference type="PROSITE" id="PS00893">
    <property type="entry name" value="NUDIX_BOX"/>
    <property type="match status" value="1"/>
</dbReference>
<protein>
    <submittedName>
        <fullName evidence="4">RNA pyrophosphohydrolase</fullName>
    </submittedName>
</protein>
<dbReference type="CDD" id="cd02883">
    <property type="entry name" value="NUDIX_Hydrolase"/>
    <property type="match status" value="1"/>
</dbReference>
<evidence type="ECO:0000256" key="1">
    <source>
        <dbReference type="ARBA" id="ARBA00005582"/>
    </source>
</evidence>
<dbReference type="STRING" id="1123308.GCA_000380085_00873"/>
<dbReference type="PANTHER" id="PTHR43736:SF1">
    <property type="entry name" value="DIHYDRONEOPTERIN TRIPHOSPHATE DIPHOSPHATASE"/>
    <property type="match status" value="1"/>
</dbReference>
<dbReference type="SUPFAM" id="SSF55811">
    <property type="entry name" value="Nudix"/>
    <property type="match status" value="1"/>
</dbReference>
<evidence type="ECO:0000256" key="2">
    <source>
        <dbReference type="ARBA" id="ARBA00022801"/>
    </source>
</evidence>
<dbReference type="eggNOG" id="COG0494">
    <property type="taxonomic scope" value="Bacteria"/>
</dbReference>
<evidence type="ECO:0000259" key="3">
    <source>
        <dbReference type="PROSITE" id="PS51462"/>
    </source>
</evidence>
<dbReference type="Gene3D" id="3.90.79.10">
    <property type="entry name" value="Nucleoside Triphosphate Pyrophosphohydrolase"/>
    <property type="match status" value="1"/>
</dbReference>
<dbReference type="PROSITE" id="PS51462">
    <property type="entry name" value="NUDIX"/>
    <property type="match status" value="1"/>
</dbReference>
<gene>
    <name evidence="4" type="ORF">SAMEA4412692_01109</name>
</gene>
<reference evidence="4 5" key="1">
    <citation type="submission" date="2017-06" db="EMBL/GenBank/DDBJ databases">
        <authorList>
            <consortium name="Pathogen Informatics"/>
        </authorList>
    </citation>
    <scope>NUCLEOTIDE SEQUENCE [LARGE SCALE GENOMIC DNA]</scope>
    <source>
        <strain evidence="4 5">NCTC13788</strain>
    </source>
</reference>
<dbReference type="KEGG" id="smen:SAMEA4412692_1109"/>
<dbReference type="Pfam" id="PF00293">
    <property type="entry name" value="NUDIX"/>
    <property type="match status" value="1"/>
</dbReference>
<comment type="similarity">
    <text evidence="1">Belongs to the Nudix hydrolase family.</text>
</comment>
<feature type="domain" description="Nudix hydrolase" evidence="3">
    <location>
        <begin position="17"/>
        <end position="152"/>
    </location>
</feature>
<evidence type="ECO:0000313" key="5">
    <source>
        <dbReference type="Proteomes" id="UP000215185"/>
    </source>
</evidence>
<dbReference type="AlphaFoldDB" id="A0A239SUN3"/>
<name>A0A239SUN3_9STRE</name>
<dbReference type="RefSeq" id="WP_018373444.1">
    <property type="nucleotide sequence ID" value="NZ_LT906439.1"/>
</dbReference>
<dbReference type="PANTHER" id="PTHR43736">
    <property type="entry name" value="ADP-RIBOSE PYROPHOSPHATASE"/>
    <property type="match status" value="1"/>
</dbReference>
<dbReference type="InterPro" id="IPR020084">
    <property type="entry name" value="NUDIX_hydrolase_CS"/>
</dbReference>
<keyword evidence="2 4" id="KW-0378">Hydrolase</keyword>
<evidence type="ECO:0000313" key="4">
    <source>
        <dbReference type="EMBL" id="SNU88538.1"/>
    </source>
</evidence>
<dbReference type="InterPro" id="IPR000086">
    <property type="entry name" value="NUDIX_hydrolase_dom"/>
</dbReference>
<dbReference type="EMBL" id="LT906439">
    <property type="protein sequence ID" value="SNU88538.1"/>
    <property type="molecule type" value="Genomic_DNA"/>
</dbReference>
<dbReference type="GO" id="GO:0016787">
    <property type="term" value="F:hydrolase activity"/>
    <property type="evidence" value="ECO:0007669"/>
    <property type="project" value="UniProtKB-KW"/>
</dbReference>
<keyword evidence="5" id="KW-1185">Reference proteome</keyword>
<organism evidence="4 5">
    <name type="scientific">Streptococcus merionis</name>
    <dbReference type="NCBI Taxonomy" id="400065"/>
    <lineage>
        <taxon>Bacteria</taxon>
        <taxon>Bacillati</taxon>
        <taxon>Bacillota</taxon>
        <taxon>Bacilli</taxon>
        <taxon>Lactobacillales</taxon>
        <taxon>Streptococcaceae</taxon>
        <taxon>Streptococcus</taxon>
    </lineage>
</organism>
<accession>A0A239SUN3</accession>
<dbReference type="Proteomes" id="UP000215185">
    <property type="component" value="Chromosome 1"/>
</dbReference>
<proteinExistence type="inferred from homology"/>